<dbReference type="PANTHER" id="PTHR43333">
    <property type="entry name" value="2-HACID_DH_C DOMAIN-CONTAINING PROTEIN"/>
    <property type="match status" value="1"/>
</dbReference>
<accession>A0A6H2EJS3</accession>
<dbReference type="PROSITE" id="PS00670">
    <property type="entry name" value="D_2_HYDROXYACID_DH_2"/>
    <property type="match status" value="1"/>
</dbReference>
<reference evidence="4 5" key="1">
    <citation type="submission" date="2020-03" db="EMBL/GenBank/DDBJ databases">
        <title>Complete genome of Arcanobacterium buesumensis sp. nov. strain 2701.</title>
        <authorList>
            <person name="Borowiak M."/>
            <person name="Alssahen M."/>
            <person name="Laemmler C."/>
            <person name="Malorny B."/>
            <person name="Hassan A."/>
            <person name="Prenger-Berninghoff E."/>
            <person name="Ploetz M."/>
            <person name="Abdulmawjood A."/>
        </authorList>
    </citation>
    <scope>NUCLEOTIDE SEQUENCE [LARGE SCALE GENOMIC DNA]</scope>
    <source>
        <strain evidence="4 5">2701</strain>
    </source>
</reference>
<evidence type="ECO:0000313" key="5">
    <source>
        <dbReference type="Proteomes" id="UP000502298"/>
    </source>
</evidence>
<evidence type="ECO:0000313" key="4">
    <source>
        <dbReference type="EMBL" id="QJC21586.1"/>
    </source>
</evidence>
<dbReference type="InterPro" id="IPR036291">
    <property type="entry name" value="NAD(P)-bd_dom_sf"/>
</dbReference>
<dbReference type="KEGG" id="arca:HC352_03060"/>
<dbReference type="EMBL" id="CP050804">
    <property type="protein sequence ID" value="QJC21586.1"/>
    <property type="molecule type" value="Genomic_DNA"/>
</dbReference>
<organism evidence="4 5">
    <name type="scientific">Arcanobacterium buesumense</name>
    <dbReference type="NCBI Taxonomy" id="2722751"/>
    <lineage>
        <taxon>Bacteria</taxon>
        <taxon>Bacillati</taxon>
        <taxon>Actinomycetota</taxon>
        <taxon>Actinomycetes</taxon>
        <taxon>Actinomycetales</taxon>
        <taxon>Actinomycetaceae</taxon>
        <taxon>Arcanobacterium</taxon>
    </lineage>
</organism>
<dbReference type="Pfam" id="PF02826">
    <property type="entry name" value="2-Hacid_dh_C"/>
    <property type="match status" value="1"/>
</dbReference>
<dbReference type="RefSeq" id="WP_168917526.1">
    <property type="nucleotide sequence ID" value="NZ_CP050804.1"/>
</dbReference>
<name>A0A6H2EJS3_9ACTO</name>
<dbReference type="Gene3D" id="3.40.50.720">
    <property type="entry name" value="NAD(P)-binding Rossmann-like Domain"/>
    <property type="match status" value="2"/>
</dbReference>
<feature type="domain" description="D-isomer specific 2-hydroxyacid dehydrogenase NAD-binding" evidence="3">
    <location>
        <begin position="121"/>
        <end position="290"/>
    </location>
</feature>
<sequence length="323" mass="35668">MWHAVNEWIATQIAYVYYAKGMTLIVSSPNDIVRSTLEKFGDDIQIVDWDIRGPAPVQKIDIVVTPLISGNPDYQYLDGVDFTYLQCSTLGYDAVLPHLSAHHVLANAKTVHETSTAELTLALTLAMQRQIPRSVRSQAAGNWDTFYSHGLADQRVVLVGVGGVGTAIAQRLAPFEVDLVRVGRSERDDADGHVFATSQLPQLLPDADIVILIVPATNETRGMVDDEFLSLLKDDALVVNMARGVIVDTDAMVKHADRLRFAFDVVDPEPLPATHPLYSHPNVLISAHNGGYSEALAPRLKRLIERQVRHLLAGEELENIIRR</sequence>
<keyword evidence="1" id="KW-0560">Oxidoreductase</keyword>
<dbReference type="CDD" id="cd12166">
    <property type="entry name" value="2-Hacid_dh_7"/>
    <property type="match status" value="1"/>
</dbReference>
<dbReference type="InterPro" id="IPR029753">
    <property type="entry name" value="D-isomer_DH_CS"/>
</dbReference>
<evidence type="ECO:0000259" key="3">
    <source>
        <dbReference type="Pfam" id="PF02826"/>
    </source>
</evidence>
<dbReference type="AlphaFoldDB" id="A0A6H2EJS3"/>
<keyword evidence="2" id="KW-0520">NAD</keyword>
<evidence type="ECO:0000256" key="2">
    <source>
        <dbReference type="ARBA" id="ARBA00023027"/>
    </source>
</evidence>
<dbReference type="PROSITE" id="PS00671">
    <property type="entry name" value="D_2_HYDROXYACID_DH_3"/>
    <property type="match status" value="1"/>
</dbReference>
<evidence type="ECO:0000256" key="1">
    <source>
        <dbReference type="ARBA" id="ARBA00023002"/>
    </source>
</evidence>
<dbReference type="GO" id="GO:0016616">
    <property type="term" value="F:oxidoreductase activity, acting on the CH-OH group of donors, NAD or NADP as acceptor"/>
    <property type="evidence" value="ECO:0007669"/>
    <property type="project" value="UniProtKB-ARBA"/>
</dbReference>
<protein>
    <submittedName>
        <fullName evidence="4">2-hydroxyacid dehydrogenase</fullName>
    </submittedName>
</protein>
<dbReference type="SUPFAM" id="SSF51735">
    <property type="entry name" value="NAD(P)-binding Rossmann-fold domains"/>
    <property type="match status" value="1"/>
</dbReference>
<keyword evidence="5" id="KW-1185">Reference proteome</keyword>
<gene>
    <name evidence="4" type="ORF">HC352_03060</name>
</gene>
<dbReference type="GO" id="GO:0051287">
    <property type="term" value="F:NAD binding"/>
    <property type="evidence" value="ECO:0007669"/>
    <property type="project" value="InterPro"/>
</dbReference>
<dbReference type="InterPro" id="IPR006140">
    <property type="entry name" value="D-isomer_DH_NAD-bd"/>
</dbReference>
<dbReference type="Proteomes" id="UP000502298">
    <property type="component" value="Chromosome"/>
</dbReference>
<proteinExistence type="predicted"/>
<dbReference type="PANTHER" id="PTHR43333:SF1">
    <property type="entry name" value="D-ISOMER SPECIFIC 2-HYDROXYACID DEHYDROGENASE NAD-BINDING DOMAIN-CONTAINING PROTEIN"/>
    <property type="match status" value="1"/>
</dbReference>